<evidence type="ECO:0000313" key="3">
    <source>
        <dbReference type="Proteomes" id="UP000054099"/>
    </source>
</evidence>
<dbReference type="RefSeq" id="WP_061974708.1">
    <property type="nucleotide sequence ID" value="NZ_FMAV01000004.1"/>
</dbReference>
<accession>A0A0V8J1Y7</accession>
<evidence type="ECO:0000313" key="2">
    <source>
        <dbReference type="EMBL" id="KSU81077.1"/>
    </source>
</evidence>
<organism evidence="2 3">
    <name type="scientific">Fictibacillus enclensis</name>
    <dbReference type="NCBI Taxonomy" id="1017270"/>
    <lineage>
        <taxon>Bacteria</taxon>
        <taxon>Bacillati</taxon>
        <taxon>Bacillota</taxon>
        <taxon>Bacilli</taxon>
        <taxon>Bacillales</taxon>
        <taxon>Fictibacillaceae</taxon>
        <taxon>Fictibacillus</taxon>
    </lineage>
</organism>
<keyword evidence="3" id="KW-1185">Reference proteome</keyword>
<dbReference type="CDD" id="cd04301">
    <property type="entry name" value="NAT_SF"/>
    <property type="match status" value="1"/>
</dbReference>
<dbReference type="Proteomes" id="UP000054099">
    <property type="component" value="Unassembled WGS sequence"/>
</dbReference>
<dbReference type="PROSITE" id="PS51186">
    <property type="entry name" value="GNAT"/>
    <property type="match status" value="1"/>
</dbReference>
<gene>
    <name evidence="2" type="ORF">AS030_19215</name>
</gene>
<comment type="caution">
    <text evidence="2">The sequence shown here is derived from an EMBL/GenBank/DDBJ whole genome shotgun (WGS) entry which is preliminary data.</text>
</comment>
<dbReference type="Pfam" id="PF00583">
    <property type="entry name" value="Acetyltransf_1"/>
    <property type="match status" value="1"/>
</dbReference>
<dbReference type="EMBL" id="LNQN01000006">
    <property type="protein sequence ID" value="KSU81077.1"/>
    <property type="molecule type" value="Genomic_DNA"/>
</dbReference>
<keyword evidence="2" id="KW-0808">Transferase</keyword>
<dbReference type="Gene3D" id="3.40.630.30">
    <property type="match status" value="1"/>
</dbReference>
<reference evidence="2 3" key="1">
    <citation type="journal article" date="2014" name="Antonie Van Leeuwenhoek">
        <title>Fictibacillus enclensis sp. nov., isolated from marine sediment.</title>
        <authorList>
            <person name="Dastager S.G."/>
            <person name="Mawlankar R."/>
            <person name="Srinivasan K."/>
            <person name="Tang S.K."/>
            <person name="Lee J.C."/>
            <person name="Ramana V.V."/>
            <person name="Shouche Y.S."/>
        </authorList>
    </citation>
    <scope>NUCLEOTIDE SEQUENCE [LARGE SCALE GENOMIC DNA]</scope>
    <source>
        <strain evidence="2 3">NIO-1003</strain>
    </source>
</reference>
<feature type="domain" description="N-acetyltransferase" evidence="1">
    <location>
        <begin position="9"/>
        <end position="183"/>
    </location>
</feature>
<dbReference type="AlphaFoldDB" id="A0A0V8J1Y7"/>
<name>A0A0V8J1Y7_9BACL</name>
<dbReference type="InterPro" id="IPR000182">
    <property type="entry name" value="GNAT_dom"/>
</dbReference>
<proteinExistence type="predicted"/>
<dbReference type="SUPFAM" id="SSF55729">
    <property type="entry name" value="Acyl-CoA N-acyltransferases (Nat)"/>
    <property type="match status" value="1"/>
</dbReference>
<dbReference type="GO" id="GO:0016747">
    <property type="term" value="F:acyltransferase activity, transferring groups other than amino-acyl groups"/>
    <property type="evidence" value="ECO:0007669"/>
    <property type="project" value="InterPro"/>
</dbReference>
<evidence type="ECO:0000259" key="1">
    <source>
        <dbReference type="PROSITE" id="PS51186"/>
    </source>
</evidence>
<dbReference type="InterPro" id="IPR016181">
    <property type="entry name" value="Acyl_CoA_acyltransferase"/>
</dbReference>
<protein>
    <submittedName>
        <fullName evidence="2">GNAT family acetyltransferase</fullName>
    </submittedName>
</protein>
<sequence>MQKCSVNGMIIRRPEKADQEELNQLFITVIKHTFKKEGISHLTEEMEEEMIQKKDFLQRDFTRSGEEYYFLIAVDVREKKMIGTISYGPANALIINCTNRALKDWLEIGTVYVHPDYQKQGVGTALLNHLFADMKGKGINQFCLDSGYKQAQMVWRKKLGEPKYVMKDYWGEGSHHMIWAENI</sequence>